<evidence type="ECO:0000256" key="2">
    <source>
        <dbReference type="ARBA" id="ARBA00022801"/>
    </source>
</evidence>
<dbReference type="PANTHER" id="PTHR31793:SF27">
    <property type="entry name" value="NOVEL THIOESTERASE SUPERFAMILY DOMAIN AND SAPOSIN A-TYPE DOMAIN CONTAINING PROTEIN (0610012H03RIK)"/>
    <property type="match status" value="1"/>
</dbReference>
<name>A0A261U8E8_9BORD</name>
<dbReference type="PANTHER" id="PTHR31793">
    <property type="entry name" value="4-HYDROXYBENZOYL-COA THIOESTERASE FAMILY MEMBER"/>
    <property type="match status" value="1"/>
</dbReference>
<comment type="caution">
    <text evidence="3">The sequence shown here is derived from an EMBL/GenBank/DDBJ whole genome shotgun (WGS) entry which is preliminary data.</text>
</comment>
<organism evidence="3 4">
    <name type="scientific">Bordetella genomosp. 4</name>
    <dbReference type="NCBI Taxonomy" id="463044"/>
    <lineage>
        <taxon>Bacteria</taxon>
        <taxon>Pseudomonadati</taxon>
        <taxon>Pseudomonadota</taxon>
        <taxon>Betaproteobacteria</taxon>
        <taxon>Burkholderiales</taxon>
        <taxon>Alcaligenaceae</taxon>
        <taxon>Bordetella</taxon>
    </lineage>
</organism>
<dbReference type="AlphaFoldDB" id="A0A261U8E8"/>
<gene>
    <name evidence="3" type="ORF">CAL20_07780</name>
</gene>
<keyword evidence="4" id="KW-1185">Reference proteome</keyword>
<dbReference type="Gene3D" id="3.10.129.10">
    <property type="entry name" value="Hotdog Thioesterase"/>
    <property type="match status" value="1"/>
</dbReference>
<evidence type="ECO:0000313" key="3">
    <source>
        <dbReference type="EMBL" id="OZI58204.1"/>
    </source>
</evidence>
<dbReference type="Pfam" id="PF13279">
    <property type="entry name" value="4HBT_2"/>
    <property type="match status" value="1"/>
</dbReference>
<protein>
    <submittedName>
        <fullName evidence="3">Thioesterase</fullName>
    </submittedName>
</protein>
<dbReference type="EMBL" id="NEVQ01000011">
    <property type="protein sequence ID" value="OZI58204.1"/>
    <property type="molecule type" value="Genomic_DNA"/>
</dbReference>
<dbReference type="SUPFAM" id="SSF54637">
    <property type="entry name" value="Thioesterase/thiol ester dehydrase-isomerase"/>
    <property type="match status" value="1"/>
</dbReference>
<dbReference type="RefSeq" id="WP_179266631.1">
    <property type="nucleotide sequence ID" value="NZ_NEVQ01000011.1"/>
</dbReference>
<dbReference type="Proteomes" id="UP000216885">
    <property type="component" value="Unassembled WGS sequence"/>
</dbReference>
<dbReference type="InterPro" id="IPR029069">
    <property type="entry name" value="HotDog_dom_sf"/>
</dbReference>
<comment type="similarity">
    <text evidence="1">Belongs to the 4-hydroxybenzoyl-CoA thioesterase family.</text>
</comment>
<evidence type="ECO:0000256" key="1">
    <source>
        <dbReference type="ARBA" id="ARBA00005953"/>
    </source>
</evidence>
<proteinExistence type="inferred from homology"/>
<keyword evidence="2" id="KW-0378">Hydrolase</keyword>
<reference evidence="3 4" key="1">
    <citation type="submission" date="2017-05" db="EMBL/GenBank/DDBJ databases">
        <title>Complete and WGS of Bordetella genogroups.</title>
        <authorList>
            <person name="Spilker T."/>
            <person name="LiPuma J."/>
        </authorList>
    </citation>
    <scope>NUCLEOTIDE SEQUENCE [LARGE SCALE GENOMIC DNA]</scope>
    <source>
        <strain evidence="3 4">AU9919</strain>
    </source>
</reference>
<accession>A0A261U8E8</accession>
<dbReference type="CDD" id="cd00586">
    <property type="entry name" value="4HBT"/>
    <property type="match status" value="1"/>
</dbReference>
<dbReference type="InterPro" id="IPR050563">
    <property type="entry name" value="4-hydroxybenzoyl-CoA_TE"/>
</dbReference>
<sequence>MSQELSGPRTLQVGDCHHVELPMRWGDADTLNHMNNTVYFRMMEEARMKMLYGSGMVLPSDQGFILAHASCDFVRSFTYPCDVRVTHKVTRIGRSSLETDLILCKAGDDTGLYAKGRTVMVWIDYGANCSAPLPDEVLRALAAVCVPAERA</sequence>
<dbReference type="GO" id="GO:0047617">
    <property type="term" value="F:fatty acyl-CoA hydrolase activity"/>
    <property type="evidence" value="ECO:0007669"/>
    <property type="project" value="TreeGrafter"/>
</dbReference>
<evidence type="ECO:0000313" key="4">
    <source>
        <dbReference type="Proteomes" id="UP000216885"/>
    </source>
</evidence>